<feature type="region of interest" description="Disordered" evidence="4">
    <location>
        <begin position="551"/>
        <end position="574"/>
    </location>
</feature>
<dbReference type="PROSITE" id="PS00187">
    <property type="entry name" value="TPP_ENZYMES"/>
    <property type="match status" value="1"/>
</dbReference>
<dbReference type="InterPro" id="IPR000399">
    <property type="entry name" value="TPP-bd_CS"/>
</dbReference>
<dbReference type="Gene3D" id="3.40.50.1220">
    <property type="entry name" value="TPP-binding domain"/>
    <property type="match status" value="1"/>
</dbReference>
<keyword evidence="2 3" id="KW-0786">Thiamine pyrophosphate</keyword>
<gene>
    <name evidence="8" type="ORF">G3I71_42285</name>
</gene>
<dbReference type="GO" id="GO:0005948">
    <property type="term" value="C:acetolactate synthase complex"/>
    <property type="evidence" value="ECO:0007669"/>
    <property type="project" value="TreeGrafter"/>
</dbReference>
<evidence type="ECO:0000256" key="1">
    <source>
        <dbReference type="ARBA" id="ARBA00007812"/>
    </source>
</evidence>
<reference evidence="8" key="1">
    <citation type="submission" date="2020-01" db="EMBL/GenBank/DDBJ databases">
        <title>Insect and environment-associated Actinomycetes.</title>
        <authorList>
            <person name="Currrie C."/>
            <person name="Chevrette M."/>
            <person name="Carlson C."/>
            <person name="Stubbendieck R."/>
            <person name="Wendt-Pienkowski E."/>
        </authorList>
    </citation>
    <scope>NUCLEOTIDE SEQUENCE</scope>
    <source>
        <strain evidence="8">SID12501</strain>
    </source>
</reference>
<dbReference type="Pfam" id="PF00205">
    <property type="entry name" value="TPP_enzyme_M"/>
    <property type="match status" value="1"/>
</dbReference>
<dbReference type="InterPro" id="IPR011766">
    <property type="entry name" value="TPP_enzyme_TPP-bd"/>
</dbReference>
<name>A0A6B3C646_9ACTN</name>
<dbReference type="SUPFAM" id="SSF52518">
    <property type="entry name" value="Thiamin diphosphate-binding fold (THDP-binding)"/>
    <property type="match status" value="2"/>
</dbReference>
<evidence type="ECO:0000256" key="3">
    <source>
        <dbReference type="RuleBase" id="RU362132"/>
    </source>
</evidence>
<dbReference type="InterPro" id="IPR029061">
    <property type="entry name" value="THDP-binding"/>
</dbReference>
<protein>
    <submittedName>
        <fullName evidence="8">Thiamine pyrophosphate-binding protein</fullName>
    </submittedName>
</protein>
<dbReference type="CDD" id="cd00568">
    <property type="entry name" value="TPP_enzymes"/>
    <property type="match status" value="1"/>
</dbReference>
<dbReference type="GO" id="GO:0030976">
    <property type="term" value="F:thiamine pyrophosphate binding"/>
    <property type="evidence" value="ECO:0007669"/>
    <property type="project" value="InterPro"/>
</dbReference>
<comment type="caution">
    <text evidence="8">The sequence shown here is derived from an EMBL/GenBank/DDBJ whole genome shotgun (WGS) entry which is preliminary data.</text>
</comment>
<dbReference type="SUPFAM" id="SSF52467">
    <property type="entry name" value="DHS-like NAD/FAD-binding domain"/>
    <property type="match status" value="1"/>
</dbReference>
<dbReference type="InterPro" id="IPR029035">
    <property type="entry name" value="DHS-like_NAD/FAD-binding_dom"/>
</dbReference>
<dbReference type="GO" id="GO:0050660">
    <property type="term" value="F:flavin adenine dinucleotide binding"/>
    <property type="evidence" value="ECO:0007669"/>
    <property type="project" value="TreeGrafter"/>
</dbReference>
<dbReference type="Pfam" id="PF02776">
    <property type="entry name" value="TPP_enzyme_N"/>
    <property type="match status" value="1"/>
</dbReference>
<dbReference type="InterPro" id="IPR045229">
    <property type="entry name" value="TPP_enz"/>
</dbReference>
<evidence type="ECO:0000256" key="4">
    <source>
        <dbReference type="SAM" id="MobiDB-lite"/>
    </source>
</evidence>
<feature type="domain" description="Thiamine pyrophosphate enzyme N-terminal TPP-binding" evidence="7">
    <location>
        <begin position="1"/>
        <end position="103"/>
    </location>
</feature>
<evidence type="ECO:0000259" key="6">
    <source>
        <dbReference type="Pfam" id="PF02775"/>
    </source>
</evidence>
<dbReference type="Pfam" id="PF02775">
    <property type="entry name" value="TPP_enzyme_C"/>
    <property type="match status" value="1"/>
</dbReference>
<dbReference type="GO" id="GO:0000287">
    <property type="term" value="F:magnesium ion binding"/>
    <property type="evidence" value="ECO:0007669"/>
    <property type="project" value="InterPro"/>
</dbReference>
<dbReference type="EMBL" id="JAAGLU010000062">
    <property type="protein sequence ID" value="NEC92253.1"/>
    <property type="molecule type" value="Genomic_DNA"/>
</dbReference>
<dbReference type="InterPro" id="IPR012000">
    <property type="entry name" value="Thiamin_PyroP_enz_cen_dom"/>
</dbReference>
<dbReference type="GO" id="GO:0009097">
    <property type="term" value="P:isoleucine biosynthetic process"/>
    <property type="evidence" value="ECO:0007669"/>
    <property type="project" value="TreeGrafter"/>
</dbReference>
<evidence type="ECO:0000313" key="8">
    <source>
        <dbReference type="EMBL" id="NEC92253.1"/>
    </source>
</evidence>
<dbReference type="CDD" id="cd07035">
    <property type="entry name" value="TPP_PYR_POX_like"/>
    <property type="match status" value="1"/>
</dbReference>
<feature type="compositionally biased region" description="Basic and acidic residues" evidence="4">
    <location>
        <begin position="551"/>
        <end position="564"/>
    </location>
</feature>
<dbReference type="PANTHER" id="PTHR18968">
    <property type="entry name" value="THIAMINE PYROPHOSPHATE ENZYMES"/>
    <property type="match status" value="1"/>
</dbReference>
<proteinExistence type="inferred from homology"/>
<feature type="domain" description="Thiamine pyrophosphate enzyme TPP-binding" evidence="6">
    <location>
        <begin position="394"/>
        <end position="547"/>
    </location>
</feature>
<dbReference type="GO" id="GO:0003984">
    <property type="term" value="F:acetolactate synthase activity"/>
    <property type="evidence" value="ECO:0007669"/>
    <property type="project" value="TreeGrafter"/>
</dbReference>
<organism evidence="8">
    <name type="scientific">Streptomyces sp. SID12501</name>
    <dbReference type="NCBI Taxonomy" id="2706042"/>
    <lineage>
        <taxon>Bacteria</taxon>
        <taxon>Bacillati</taxon>
        <taxon>Actinomycetota</taxon>
        <taxon>Actinomycetes</taxon>
        <taxon>Kitasatosporales</taxon>
        <taxon>Streptomycetaceae</taxon>
        <taxon>Streptomyces</taxon>
    </lineage>
</organism>
<dbReference type="PANTHER" id="PTHR18968:SF167">
    <property type="entry name" value="ACETOLACTATE SYNTHASE LARGE SUBUNIT ILVB2-RELATED"/>
    <property type="match status" value="1"/>
</dbReference>
<dbReference type="GO" id="GO:0009099">
    <property type="term" value="P:L-valine biosynthetic process"/>
    <property type="evidence" value="ECO:0007669"/>
    <property type="project" value="TreeGrafter"/>
</dbReference>
<feature type="domain" description="Thiamine pyrophosphate enzyme central" evidence="5">
    <location>
        <begin position="183"/>
        <end position="325"/>
    </location>
</feature>
<dbReference type="AlphaFoldDB" id="A0A6B3C646"/>
<dbReference type="Gene3D" id="3.40.50.970">
    <property type="match status" value="2"/>
</dbReference>
<sequence length="574" mass="60042">MKHSNVDTLFCVPGSAIGPLLDRTLTDVDLRLVVARHESGAVAMADGYARATGRLGVALVTSGPGALNALPHLAVAQADGSPVLLISGAVARSHHGRGGFQEGAEDGVDVVGALGRCAKYSREIGNSHSASQLVDNAVRQALTAPRGAAHLSVPVDLFSEDVDSGEFGGKSLLPSETILLGGVAEVARALLAAERPMLVLGNGAREALRSDPGLGKALAGFAERFAVPTATTMKAKGLFPETHPQALGVMGVGGSRRAHAYLTRNPPDMVVVVGSGLGEWASANWSPALRGTRALVQVDVDPAKIGRAYPVDHAVHADAGEFLRAVLAVADASATHRPHQEPLRRRRDALEDLPDVVAEASVAELGAVPVTPQALMHHLQRWTAGIPEALVFVDIGNSTGWFTQRVAVDPPSQVHCPLGMASMGWASAAVIGAKLARPEATCVTITGDGGFLMNATEIATAARLKVGAIWVVLDDNAFNMVRQGMDHSFPDTMRTTDEDFGLGGPNLAGLAESLGARAWPVRVPDQIPIALDQARRAAEQDPGPQVICVSIDRDEPGPFRDRNESVGLSFRAPR</sequence>
<accession>A0A6B3C646</accession>
<evidence type="ECO:0000256" key="2">
    <source>
        <dbReference type="ARBA" id="ARBA00023052"/>
    </source>
</evidence>
<evidence type="ECO:0000259" key="5">
    <source>
        <dbReference type="Pfam" id="PF00205"/>
    </source>
</evidence>
<evidence type="ECO:0000259" key="7">
    <source>
        <dbReference type="Pfam" id="PF02776"/>
    </source>
</evidence>
<comment type="similarity">
    <text evidence="1 3">Belongs to the TPP enzyme family.</text>
</comment>
<dbReference type="InterPro" id="IPR012001">
    <property type="entry name" value="Thiamin_PyroP_enz_TPP-bd_dom"/>
</dbReference>